<accession>A0A1H2BSM5</accession>
<dbReference type="STRING" id="652787.SAMN05216490_4296"/>
<dbReference type="RefSeq" id="WP_091377902.1">
    <property type="nucleotide sequence ID" value="NZ_LT629740.1"/>
</dbReference>
<feature type="chain" id="PRO_5009270329" evidence="4">
    <location>
        <begin position="25"/>
        <end position="817"/>
    </location>
</feature>
<dbReference type="SUPFAM" id="SSF56935">
    <property type="entry name" value="Porins"/>
    <property type="match status" value="1"/>
</dbReference>
<dbReference type="GO" id="GO:0030246">
    <property type="term" value="F:carbohydrate binding"/>
    <property type="evidence" value="ECO:0007669"/>
    <property type="project" value="InterPro"/>
</dbReference>
<keyword evidence="7" id="KW-1185">Reference proteome</keyword>
<organism evidence="6 7">
    <name type="scientific">Mucilaginibacter mallensis</name>
    <dbReference type="NCBI Taxonomy" id="652787"/>
    <lineage>
        <taxon>Bacteria</taxon>
        <taxon>Pseudomonadati</taxon>
        <taxon>Bacteroidota</taxon>
        <taxon>Sphingobacteriia</taxon>
        <taxon>Sphingobacteriales</taxon>
        <taxon>Sphingobacteriaceae</taxon>
        <taxon>Mucilaginibacter</taxon>
    </lineage>
</organism>
<sequence length="817" mass="90967">MKSSIYKIFFTAILTISCSAITFAQTANGAKVSGSLVNSQGAPMDYASVSLLRTKDSTVVMGTLSTEAGLYTFDRIKAGSYIVKAEAVGYTKALSQSFAINDGTATHNVPALKLAAANRTLGTVNITAAKPLIEHQADKVVMNVAGSVLAAGNTAMDILERAPGVTVDKDDNISLKGKQGVTVMINDKLTYLSSQQLATLLKSTDGNTIQSIEIISNPSAKYDAAGNSGIINIKLKKNSQSGTNGSIITTGGFGAYPNDNSTLTLNHKQGNLNVFGSFTHGDYEQGRNLDIMRTVTDANNQSTYFNQYNYMKSDSHWNNYRFGADYDTSPTNTLGFIVNGYSNTEQDNNTDDTHIGSTPAANDSLQKTPGKFNQSYKNFAVNLNDRWKIDTLGQEIGVDLDYSKFTNNSLNYYNTTFLLPDGTEQHPTQYLQEQTPSTINIKTAKLDYTKPLTKTLKLETGVKFSDVKTDNDLQAQTLQNGQYVNDTTRTNRFVYDEKIDAAYFTLSKTYKKTSVQLGLRGEYTSSRGDLVTEDSVAQRKYFNLFPSFFLNHTFSDKNEVSFSYSRRIDRPSYQDLNPFIYYLDQYTYSKGNPFLKPQYTNNFELDYTYNKTINVSLNYAHTTDAITEIILTDVARKATYQTNLNLQTQDSYSIDINSPFTIAKWWTGNAEGYLFDMKFKSDSLFGGNLNTGQLAYNLKLQQTFTFAGFKAELYSNYQSAMTYGIYHLRPRYSTDAGISHSFDNKKLNIKFAVSDIFNTRTNNLSANYQTDDFSIHQKSTTRIARLTLTYNFGNDKIKAREHRTGAEDESGRVKGGN</sequence>
<comment type="subcellular location">
    <subcellularLocation>
        <location evidence="1">Cell outer membrane</location>
    </subcellularLocation>
</comment>
<evidence type="ECO:0000259" key="5">
    <source>
        <dbReference type="Pfam" id="PF14905"/>
    </source>
</evidence>
<dbReference type="InterPro" id="IPR041700">
    <property type="entry name" value="OMP_b-brl_3"/>
</dbReference>
<feature type="signal peptide" evidence="4">
    <location>
        <begin position="1"/>
        <end position="24"/>
    </location>
</feature>
<evidence type="ECO:0000256" key="2">
    <source>
        <dbReference type="ARBA" id="ARBA00023136"/>
    </source>
</evidence>
<dbReference type="AlphaFoldDB" id="A0A1H2BSM5"/>
<dbReference type="OrthoDB" id="606851at2"/>
<dbReference type="EMBL" id="LT629740">
    <property type="protein sequence ID" value="SDT60766.1"/>
    <property type="molecule type" value="Genomic_DNA"/>
</dbReference>
<evidence type="ECO:0000256" key="4">
    <source>
        <dbReference type="SAM" id="SignalP"/>
    </source>
</evidence>
<evidence type="ECO:0000313" key="6">
    <source>
        <dbReference type="EMBL" id="SDT60766.1"/>
    </source>
</evidence>
<proteinExistence type="predicted"/>
<keyword evidence="4" id="KW-0732">Signal</keyword>
<dbReference type="SUPFAM" id="SSF49452">
    <property type="entry name" value="Starch-binding domain-like"/>
    <property type="match status" value="1"/>
</dbReference>
<keyword evidence="6" id="KW-0675">Receptor</keyword>
<evidence type="ECO:0000313" key="7">
    <source>
        <dbReference type="Proteomes" id="UP000199679"/>
    </source>
</evidence>
<dbReference type="InterPro" id="IPR013784">
    <property type="entry name" value="Carb-bd-like_fold"/>
</dbReference>
<protein>
    <submittedName>
        <fullName evidence="6">Outer membrane receptor proteins, mostly Fe transport</fullName>
    </submittedName>
</protein>
<dbReference type="Pfam" id="PF14905">
    <property type="entry name" value="OMP_b-brl_3"/>
    <property type="match status" value="1"/>
</dbReference>
<dbReference type="PANTHER" id="PTHR40980">
    <property type="entry name" value="PLUG DOMAIN-CONTAINING PROTEIN"/>
    <property type="match status" value="1"/>
</dbReference>
<evidence type="ECO:0000256" key="1">
    <source>
        <dbReference type="ARBA" id="ARBA00004442"/>
    </source>
</evidence>
<dbReference type="Gene3D" id="2.40.170.20">
    <property type="entry name" value="TonB-dependent receptor, beta-barrel domain"/>
    <property type="match status" value="1"/>
</dbReference>
<dbReference type="InterPro" id="IPR036942">
    <property type="entry name" value="Beta-barrel_TonB_sf"/>
</dbReference>
<evidence type="ECO:0000256" key="3">
    <source>
        <dbReference type="ARBA" id="ARBA00023237"/>
    </source>
</evidence>
<keyword evidence="3" id="KW-0998">Cell outer membrane</keyword>
<name>A0A1H2BSM5_MUCMA</name>
<feature type="domain" description="Outer membrane protein beta-barrel" evidence="5">
    <location>
        <begin position="387"/>
        <end position="790"/>
    </location>
</feature>
<gene>
    <name evidence="6" type="ORF">SAMN05216490_4296</name>
</gene>
<dbReference type="GO" id="GO:0009279">
    <property type="term" value="C:cell outer membrane"/>
    <property type="evidence" value="ECO:0007669"/>
    <property type="project" value="UniProtKB-SubCell"/>
</dbReference>
<keyword evidence="2" id="KW-0472">Membrane</keyword>
<dbReference type="Gene3D" id="2.60.40.1120">
    <property type="entry name" value="Carboxypeptidase-like, regulatory domain"/>
    <property type="match status" value="1"/>
</dbReference>
<reference evidence="6 7" key="1">
    <citation type="submission" date="2016-10" db="EMBL/GenBank/DDBJ databases">
        <authorList>
            <person name="de Groot N.N."/>
        </authorList>
    </citation>
    <scope>NUCLEOTIDE SEQUENCE [LARGE SCALE GENOMIC DNA]</scope>
    <source>
        <strain evidence="6 7">MP1X4</strain>
    </source>
</reference>
<dbReference type="Proteomes" id="UP000199679">
    <property type="component" value="Chromosome I"/>
</dbReference>
<dbReference type="PANTHER" id="PTHR40980:SF4">
    <property type="entry name" value="TONB-DEPENDENT RECEPTOR-LIKE BETA-BARREL DOMAIN-CONTAINING PROTEIN"/>
    <property type="match status" value="1"/>
</dbReference>
<dbReference type="Pfam" id="PF13620">
    <property type="entry name" value="CarboxypepD_reg"/>
    <property type="match status" value="1"/>
</dbReference>
<dbReference type="PROSITE" id="PS51257">
    <property type="entry name" value="PROKAR_LIPOPROTEIN"/>
    <property type="match status" value="1"/>
</dbReference>